<dbReference type="KEGG" id="maes:Ga0123461_1293"/>
<protein>
    <submittedName>
        <fullName evidence="1">D-glycerate 3-kinase</fullName>
        <ecNumber evidence="1">2.7.1.31</ecNumber>
    </submittedName>
</protein>
<keyword evidence="1" id="KW-0418">Kinase</keyword>
<dbReference type="PANTHER" id="PTHR10285">
    <property type="entry name" value="URIDINE KINASE"/>
    <property type="match status" value="1"/>
</dbReference>
<keyword evidence="1" id="KW-0808">Transferase</keyword>
<dbReference type="GO" id="GO:0008887">
    <property type="term" value="F:glycerate kinase activity"/>
    <property type="evidence" value="ECO:0007669"/>
    <property type="project" value="UniProtKB-EC"/>
</dbReference>
<gene>
    <name evidence="1" type="ORF">Ga0123461_1293</name>
</gene>
<evidence type="ECO:0000313" key="2">
    <source>
        <dbReference type="Proteomes" id="UP000231701"/>
    </source>
</evidence>
<name>A0A2K8KXL6_MARES</name>
<dbReference type="Gene3D" id="3.40.50.300">
    <property type="entry name" value="P-loop containing nucleotide triphosphate hydrolases"/>
    <property type="match status" value="1"/>
</dbReference>
<evidence type="ECO:0000313" key="1">
    <source>
        <dbReference type="EMBL" id="ATX79710.1"/>
    </source>
</evidence>
<dbReference type="SUPFAM" id="SSF52540">
    <property type="entry name" value="P-loop containing nucleoside triphosphate hydrolases"/>
    <property type="match status" value="1"/>
</dbReference>
<dbReference type="InterPro" id="IPR027417">
    <property type="entry name" value="P-loop_NTPase"/>
</dbReference>
<reference evidence="1 2" key="1">
    <citation type="submission" date="2016-12" db="EMBL/GenBank/DDBJ databases">
        <title>Isolation and genomic insights into novel planktonic Zetaproteobacteria from stratified waters of the Chesapeake Bay.</title>
        <authorList>
            <person name="McAllister S.M."/>
            <person name="Kato S."/>
            <person name="Chan C.S."/>
            <person name="Chiu B.K."/>
            <person name="Field E.K."/>
        </authorList>
    </citation>
    <scope>NUCLEOTIDE SEQUENCE [LARGE SCALE GENOMIC DNA]</scope>
    <source>
        <strain evidence="1 2">CP-5</strain>
    </source>
</reference>
<dbReference type="EMBL" id="CP018799">
    <property type="protein sequence ID" value="ATX79710.1"/>
    <property type="molecule type" value="Genomic_DNA"/>
</dbReference>
<dbReference type="EC" id="2.7.1.31" evidence="1"/>
<proteinExistence type="predicted"/>
<accession>A0A2K8KXL6</accession>
<keyword evidence="2" id="KW-1185">Reference proteome</keyword>
<dbReference type="AlphaFoldDB" id="A0A2K8KXL6"/>
<dbReference type="Proteomes" id="UP000231701">
    <property type="component" value="Chromosome"/>
</dbReference>
<organism evidence="1 2">
    <name type="scientific">Mariprofundus aestuarium</name>
    <dbReference type="NCBI Taxonomy" id="1921086"/>
    <lineage>
        <taxon>Bacteria</taxon>
        <taxon>Pseudomonadati</taxon>
        <taxon>Pseudomonadota</taxon>
        <taxon>Candidatius Mariprofundia</taxon>
        <taxon>Mariprofundales</taxon>
        <taxon>Mariprofundaceae</taxon>
        <taxon>Mariprofundus</taxon>
    </lineage>
</organism>
<sequence>MGPGLSAELNSFIRQEGLPKSYMAIVNNYLVPLAGWVASRKQGKPLVIGINGAQGSGKSTITAVLAIILKQNFGYNVATLSIDDLYLTRSDRLKLAEAIHPLFKTRGVPGTHDIGLGIETIHKLIAEDGEVSLSRFDKSIDDRLPEKLWPRCNAPVDVVLFEGWCVATPAQSKDDLLTATNELEAIEDREGVWRAYVNQVLAGSYRQLFSMIDAVVFLKAPGFDSVLQWRSRQEAKTFRTHQEEGMNSQQLKRFIQHYERLTRVSLDNLPELADVVLELDDAQRIVRSEYKS</sequence>